<name>A0AAQ4D5P8_AMBAM</name>
<evidence type="ECO:0000313" key="2">
    <source>
        <dbReference type="Proteomes" id="UP001321473"/>
    </source>
</evidence>
<keyword evidence="2" id="KW-1185">Reference proteome</keyword>
<evidence type="ECO:0000313" key="1">
    <source>
        <dbReference type="EMBL" id="KAK8757788.1"/>
    </source>
</evidence>
<dbReference type="EMBL" id="JARKHS020034808">
    <property type="protein sequence ID" value="KAK8757788.1"/>
    <property type="molecule type" value="Genomic_DNA"/>
</dbReference>
<sequence length="128" mass="14725">MHSWETWKLGEIGNVNLVDTLRLHQTTEQVKTADWLENRNGSTGCDLPVLLSHHSETLAFCLFFQPIRQPRKAFHEHSQGHWTALKIELPCESRGSCTRALSLRKLVIFYHRLANIGDYFCSFTLASN</sequence>
<proteinExistence type="predicted"/>
<dbReference type="AlphaFoldDB" id="A0AAQ4D5P8"/>
<protein>
    <submittedName>
        <fullName evidence="1">Uncharacterized protein</fullName>
    </submittedName>
</protein>
<gene>
    <name evidence="1" type="ORF">V5799_004579</name>
</gene>
<comment type="caution">
    <text evidence="1">The sequence shown here is derived from an EMBL/GenBank/DDBJ whole genome shotgun (WGS) entry which is preliminary data.</text>
</comment>
<accession>A0AAQ4D5P8</accession>
<organism evidence="1 2">
    <name type="scientific">Amblyomma americanum</name>
    <name type="common">Lone star tick</name>
    <dbReference type="NCBI Taxonomy" id="6943"/>
    <lineage>
        <taxon>Eukaryota</taxon>
        <taxon>Metazoa</taxon>
        <taxon>Ecdysozoa</taxon>
        <taxon>Arthropoda</taxon>
        <taxon>Chelicerata</taxon>
        <taxon>Arachnida</taxon>
        <taxon>Acari</taxon>
        <taxon>Parasitiformes</taxon>
        <taxon>Ixodida</taxon>
        <taxon>Ixodoidea</taxon>
        <taxon>Ixodidae</taxon>
        <taxon>Amblyomminae</taxon>
        <taxon>Amblyomma</taxon>
    </lineage>
</organism>
<reference evidence="1 2" key="1">
    <citation type="journal article" date="2023" name="Arcadia Sci">
        <title>De novo assembly of a long-read Amblyomma americanum tick genome.</title>
        <authorList>
            <person name="Chou S."/>
            <person name="Poskanzer K.E."/>
            <person name="Rollins M."/>
            <person name="Thuy-Boun P.S."/>
        </authorList>
    </citation>
    <scope>NUCLEOTIDE SEQUENCE [LARGE SCALE GENOMIC DNA]</scope>
    <source>
        <strain evidence="1">F_SG_1</strain>
        <tissue evidence="1">Salivary glands</tissue>
    </source>
</reference>
<dbReference type="Proteomes" id="UP001321473">
    <property type="component" value="Unassembled WGS sequence"/>
</dbReference>